<proteinExistence type="predicted"/>
<gene>
    <name evidence="2" type="ORF">FA045_01090</name>
</gene>
<dbReference type="AlphaFoldDB" id="A0A4U1CAY3"/>
<sequence>MSWRFRKSANLGPLRTTVSKNGLGTSFAFFGFRFGVTTEGKKYWSFGIKSTGLYYIKYY</sequence>
<organism evidence="2 3">
    <name type="scientific">Pedobacter cryotolerans</name>
    <dbReference type="NCBI Taxonomy" id="2571270"/>
    <lineage>
        <taxon>Bacteria</taxon>
        <taxon>Pseudomonadati</taxon>
        <taxon>Bacteroidota</taxon>
        <taxon>Sphingobacteriia</taxon>
        <taxon>Sphingobacteriales</taxon>
        <taxon>Sphingobacteriaceae</taxon>
        <taxon>Pedobacter</taxon>
    </lineage>
</organism>
<reference evidence="2 3" key="1">
    <citation type="submission" date="2019-04" db="EMBL/GenBank/DDBJ databases">
        <title>Pedobacter sp. AR-2-6 sp. nov., isolated from Arctic soil.</title>
        <authorList>
            <person name="Dahal R.H."/>
            <person name="Kim D.-U."/>
        </authorList>
    </citation>
    <scope>NUCLEOTIDE SEQUENCE [LARGE SCALE GENOMIC DNA]</scope>
    <source>
        <strain evidence="2 3">AR-2-6</strain>
    </source>
</reference>
<name>A0A4U1CAY3_9SPHI</name>
<dbReference type="OrthoDB" id="9806903at2"/>
<comment type="caution">
    <text evidence="2">The sequence shown here is derived from an EMBL/GenBank/DDBJ whole genome shotgun (WGS) entry which is preliminary data.</text>
</comment>
<dbReference type="Pfam" id="PF14020">
    <property type="entry name" value="DUF4236"/>
    <property type="match status" value="1"/>
</dbReference>
<evidence type="ECO:0000313" key="2">
    <source>
        <dbReference type="EMBL" id="TKC03196.1"/>
    </source>
</evidence>
<evidence type="ECO:0000313" key="3">
    <source>
        <dbReference type="Proteomes" id="UP000310477"/>
    </source>
</evidence>
<dbReference type="RefSeq" id="WP_136873569.1">
    <property type="nucleotide sequence ID" value="NZ_SWBO01000001.1"/>
</dbReference>
<dbReference type="InterPro" id="IPR025330">
    <property type="entry name" value="DUF4236"/>
</dbReference>
<feature type="domain" description="DUF4236" evidence="1">
    <location>
        <begin position="3"/>
        <end position="55"/>
    </location>
</feature>
<protein>
    <submittedName>
        <fullName evidence="2">DUF4236 domain-containing protein</fullName>
    </submittedName>
</protein>
<dbReference type="EMBL" id="SWBO01000001">
    <property type="protein sequence ID" value="TKC03196.1"/>
    <property type="molecule type" value="Genomic_DNA"/>
</dbReference>
<accession>A0A4U1CAY3</accession>
<keyword evidence="3" id="KW-1185">Reference proteome</keyword>
<evidence type="ECO:0000259" key="1">
    <source>
        <dbReference type="Pfam" id="PF14020"/>
    </source>
</evidence>
<dbReference type="Proteomes" id="UP000310477">
    <property type="component" value="Unassembled WGS sequence"/>
</dbReference>